<accession>A0A927QV43</accession>
<evidence type="ECO:0000313" key="1">
    <source>
        <dbReference type="EMBL" id="MBE1485295.1"/>
    </source>
</evidence>
<organism evidence="1 2">
    <name type="scientific">Plantactinospora soyae</name>
    <dbReference type="NCBI Taxonomy" id="1544732"/>
    <lineage>
        <taxon>Bacteria</taxon>
        <taxon>Bacillati</taxon>
        <taxon>Actinomycetota</taxon>
        <taxon>Actinomycetes</taxon>
        <taxon>Micromonosporales</taxon>
        <taxon>Micromonosporaceae</taxon>
        <taxon>Plantactinospora</taxon>
    </lineage>
</organism>
<gene>
    <name evidence="1" type="ORF">H4W31_000933</name>
</gene>
<dbReference type="Proteomes" id="UP000649753">
    <property type="component" value="Unassembled WGS sequence"/>
</dbReference>
<proteinExistence type="predicted"/>
<evidence type="ECO:0000313" key="2">
    <source>
        <dbReference type="Proteomes" id="UP000649753"/>
    </source>
</evidence>
<keyword evidence="2" id="KW-1185">Reference proteome</keyword>
<comment type="caution">
    <text evidence="1">The sequence shown here is derived from an EMBL/GenBank/DDBJ whole genome shotgun (WGS) entry which is preliminary data.</text>
</comment>
<reference evidence="1" key="1">
    <citation type="submission" date="2020-10" db="EMBL/GenBank/DDBJ databases">
        <title>Sequencing the genomes of 1000 actinobacteria strains.</title>
        <authorList>
            <person name="Klenk H.-P."/>
        </authorList>
    </citation>
    <scope>NUCLEOTIDE SEQUENCE</scope>
    <source>
        <strain evidence="1">DSM 46832</strain>
    </source>
</reference>
<protein>
    <submittedName>
        <fullName evidence="1">Uncharacterized protein</fullName>
    </submittedName>
</protein>
<dbReference type="EMBL" id="JADBEB010000001">
    <property type="protein sequence ID" value="MBE1485295.1"/>
    <property type="molecule type" value="Genomic_DNA"/>
</dbReference>
<name>A0A927QV43_9ACTN</name>
<sequence length="52" mass="5757">MVYLAAYLAKAIQDLPDVHPALLAGRIIYWVPRVTDGNVTSASTDFDTRRPP</sequence>
<dbReference type="AlphaFoldDB" id="A0A927QV43"/>